<dbReference type="Gene3D" id="3.90.1150.10">
    <property type="entry name" value="Aspartate Aminotransferase, domain 1"/>
    <property type="match status" value="1"/>
</dbReference>
<evidence type="ECO:0000259" key="4">
    <source>
        <dbReference type="Pfam" id="PF00266"/>
    </source>
</evidence>
<dbReference type="InterPro" id="IPR015421">
    <property type="entry name" value="PyrdxlP-dep_Trfase_major"/>
</dbReference>
<evidence type="ECO:0000256" key="2">
    <source>
        <dbReference type="ARBA" id="ARBA00022898"/>
    </source>
</evidence>
<organism evidence="5 6">
    <name type="scientific">Amphibacillus marinus</name>
    <dbReference type="NCBI Taxonomy" id="872970"/>
    <lineage>
        <taxon>Bacteria</taxon>
        <taxon>Bacillati</taxon>
        <taxon>Bacillota</taxon>
        <taxon>Bacilli</taxon>
        <taxon>Bacillales</taxon>
        <taxon>Bacillaceae</taxon>
        <taxon>Amphibacillus</taxon>
    </lineage>
</organism>
<comment type="cofactor">
    <cofactor evidence="1">
        <name>pyridoxal 5'-phosphate</name>
        <dbReference type="ChEBI" id="CHEBI:597326"/>
    </cofactor>
</comment>
<protein>
    <submittedName>
        <fullName evidence="5">Selenocysteine lyase/Cysteine desulfurase</fullName>
    </submittedName>
</protein>
<dbReference type="Gene3D" id="3.40.640.10">
    <property type="entry name" value="Type I PLP-dependent aspartate aminotransferase-like (Major domain)"/>
    <property type="match status" value="1"/>
</dbReference>
<dbReference type="PANTHER" id="PTHR43586:SF8">
    <property type="entry name" value="CYSTEINE DESULFURASE 1, CHLOROPLASTIC"/>
    <property type="match status" value="1"/>
</dbReference>
<dbReference type="Pfam" id="PF00266">
    <property type="entry name" value="Aminotran_5"/>
    <property type="match status" value="1"/>
</dbReference>
<dbReference type="SUPFAM" id="SSF53383">
    <property type="entry name" value="PLP-dependent transferases"/>
    <property type="match status" value="1"/>
</dbReference>
<evidence type="ECO:0000313" key="6">
    <source>
        <dbReference type="Proteomes" id="UP000199300"/>
    </source>
</evidence>
<keyword evidence="2" id="KW-0663">Pyridoxal phosphate</keyword>
<proteinExistence type="predicted"/>
<dbReference type="InterPro" id="IPR015422">
    <property type="entry name" value="PyrdxlP-dep_Trfase_small"/>
</dbReference>
<dbReference type="EMBL" id="FODJ01000004">
    <property type="protein sequence ID" value="SEO15553.1"/>
    <property type="molecule type" value="Genomic_DNA"/>
</dbReference>
<dbReference type="GO" id="GO:0016829">
    <property type="term" value="F:lyase activity"/>
    <property type="evidence" value="ECO:0007669"/>
    <property type="project" value="UniProtKB-KW"/>
</dbReference>
<evidence type="ECO:0000256" key="1">
    <source>
        <dbReference type="ARBA" id="ARBA00001933"/>
    </source>
</evidence>
<feature type="transmembrane region" description="Helical" evidence="3">
    <location>
        <begin position="34"/>
        <end position="51"/>
    </location>
</feature>
<dbReference type="STRING" id="872970.SAMN04488134_104124"/>
<keyword evidence="5" id="KW-0456">Lyase</keyword>
<dbReference type="InterPro" id="IPR000192">
    <property type="entry name" value="Aminotrans_V_dom"/>
</dbReference>
<keyword evidence="3" id="KW-0472">Membrane</keyword>
<dbReference type="PANTHER" id="PTHR43586">
    <property type="entry name" value="CYSTEINE DESULFURASE"/>
    <property type="match status" value="1"/>
</dbReference>
<keyword evidence="3" id="KW-1133">Transmembrane helix</keyword>
<evidence type="ECO:0000313" key="5">
    <source>
        <dbReference type="EMBL" id="SEO15553.1"/>
    </source>
</evidence>
<keyword evidence="6" id="KW-1185">Reference proteome</keyword>
<dbReference type="InterPro" id="IPR015424">
    <property type="entry name" value="PyrdxlP-dep_Trfase"/>
</dbReference>
<name>A0A1H8ME02_9BACI</name>
<reference evidence="5 6" key="1">
    <citation type="submission" date="2016-10" db="EMBL/GenBank/DDBJ databases">
        <authorList>
            <person name="de Groot N.N."/>
        </authorList>
    </citation>
    <scope>NUCLEOTIDE SEQUENCE [LARGE SCALE GENOMIC DNA]</scope>
    <source>
        <strain evidence="5 6">CGMCC 1.10434</strain>
    </source>
</reference>
<evidence type="ECO:0000256" key="3">
    <source>
        <dbReference type="SAM" id="Phobius"/>
    </source>
</evidence>
<dbReference type="AlphaFoldDB" id="A0A1H8ME02"/>
<accession>A0A1H8ME02</accession>
<keyword evidence="3" id="KW-0812">Transmembrane</keyword>
<sequence length="547" mass="61369">MRNPTIQQKSLSCSKPIIYKHKQARKHTIIENRTANIICLLVVAFILRAVLKVGSLMSKTSNLEKHFDDFRTQTIGANHYFTTKYGTFPLLYADWTASGRLYHPIEDKLSNIIGPWIGNTHTDHNTTSSIITEVYHHAKKVIKAHVNACEDDLVIATGAGTTAALNKLQRLLGIRVPAALTNTLTITEQERPIILTSLMEHHSNYLSWKETIGNVEVVQLSTEHQIDLNHLEQLLKKYQDRRMKIGAFTACSNVTGIKTNFHAAAKLMHQYGGKCFIDYAASAPYEEIDMHVDELDYFDGIAFSPHKFLGGPGSSGLLIVNKSCLSSAIPDQPGGGTVLYTNKWGKYKYHYDPETREDGGTPAIMQTIKAALTLDLKQEMEPALIAQREQEILTEFLPKLAKINGVTILGYPNKEARLGIISFTIQNMHHHLIALLLNDRFGIQVRSGCSCAGPYGHSLLKLSKNYSNKMIKKILAGDQSYRPGWVRVSLHPTIRDDELAYLLFAIEQVTIHYFQWQADYSYDKATDRFQARSAGSTPSIVPLLFND</sequence>
<gene>
    <name evidence="5" type="ORF">SAMN04488134_104124</name>
</gene>
<dbReference type="Proteomes" id="UP000199300">
    <property type="component" value="Unassembled WGS sequence"/>
</dbReference>
<feature type="domain" description="Aminotransferase class V" evidence="4">
    <location>
        <begin position="92"/>
        <end position="498"/>
    </location>
</feature>